<sequence>MVMALKNGIILNAPELSKENSLKTLVENRTIHTLNHCELNLFETYQEAQLVPLKFNDLVVTSMLRGKKVMHLFDKEGFDYLPGETVIVPSNVEMKIDFPEASKQNPTQCLALALDHSKISEILNLLNEKYPKGQDEYWQLNANNYFFYNNIELAASIQKLIKVCLSNSVTKDIIADLTLQEMLIQIIQLQTQKGAQDNTLTDSNPTLSPIIAYIKANINNNINMKKLSDVACMSTTAFHRFFKRELGITPVEFILQEKIKMAKALLSGQNIHVNEVSYELGFEDSNYFIRLFKKHEGITPKQYQKLTVN</sequence>
<evidence type="ECO:0000313" key="5">
    <source>
        <dbReference type="EMBL" id="PKW30212.1"/>
    </source>
</evidence>
<dbReference type="Proteomes" id="UP000275027">
    <property type="component" value="Unassembled WGS sequence"/>
</dbReference>
<dbReference type="PRINTS" id="PR00032">
    <property type="entry name" value="HTHARAC"/>
</dbReference>
<evidence type="ECO:0000313" key="6">
    <source>
        <dbReference type="EMBL" id="RLJ24552.1"/>
    </source>
</evidence>
<dbReference type="SMART" id="SM00342">
    <property type="entry name" value="HTH_ARAC"/>
    <property type="match status" value="1"/>
</dbReference>
<evidence type="ECO:0000256" key="2">
    <source>
        <dbReference type="ARBA" id="ARBA00023125"/>
    </source>
</evidence>
<proteinExistence type="predicted"/>
<keyword evidence="3" id="KW-0804">Transcription</keyword>
<keyword evidence="2 6" id="KW-0238">DNA-binding</keyword>
<gene>
    <name evidence="5" type="ORF">B0G92_1867</name>
    <name evidence="6" type="ORF">CLV50_2439</name>
</gene>
<dbReference type="InterPro" id="IPR018060">
    <property type="entry name" value="HTH_AraC"/>
</dbReference>
<keyword evidence="7" id="KW-1185">Reference proteome</keyword>
<evidence type="ECO:0000256" key="3">
    <source>
        <dbReference type="ARBA" id="ARBA00023163"/>
    </source>
</evidence>
<dbReference type="Proteomes" id="UP000233767">
    <property type="component" value="Unassembled WGS sequence"/>
</dbReference>
<evidence type="ECO:0000313" key="8">
    <source>
        <dbReference type="Proteomes" id="UP000275027"/>
    </source>
</evidence>
<dbReference type="GO" id="GO:0003700">
    <property type="term" value="F:DNA-binding transcription factor activity"/>
    <property type="evidence" value="ECO:0007669"/>
    <property type="project" value="InterPro"/>
</dbReference>
<dbReference type="EMBL" id="PJND01000007">
    <property type="protein sequence ID" value="PKW30212.1"/>
    <property type="molecule type" value="Genomic_DNA"/>
</dbReference>
<evidence type="ECO:0000313" key="7">
    <source>
        <dbReference type="Proteomes" id="UP000233767"/>
    </source>
</evidence>
<evidence type="ECO:0000259" key="4">
    <source>
        <dbReference type="PROSITE" id="PS01124"/>
    </source>
</evidence>
<dbReference type="GO" id="GO:0043565">
    <property type="term" value="F:sequence-specific DNA binding"/>
    <property type="evidence" value="ECO:0007669"/>
    <property type="project" value="InterPro"/>
</dbReference>
<dbReference type="EMBL" id="RCCB01000012">
    <property type="protein sequence ID" value="RLJ24552.1"/>
    <property type="molecule type" value="Genomic_DNA"/>
</dbReference>
<dbReference type="PANTHER" id="PTHR43280">
    <property type="entry name" value="ARAC-FAMILY TRANSCRIPTIONAL REGULATOR"/>
    <property type="match status" value="1"/>
</dbReference>
<dbReference type="PANTHER" id="PTHR43280:SF28">
    <property type="entry name" value="HTH-TYPE TRANSCRIPTIONAL ACTIVATOR RHAS"/>
    <property type="match status" value="1"/>
</dbReference>
<dbReference type="AlphaFoldDB" id="A0A497U2W8"/>
<name>A0A497U2W8_9FLAO</name>
<dbReference type="InterPro" id="IPR009057">
    <property type="entry name" value="Homeodomain-like_sf"/>
</dbReference>
<protein>
    <submittedName>
        <fullName evidence="5">AraC family transcriptional regulator</fullName>
    </submittedName>
    <submittedName>
        <fullName evidence="6">AraC-like DNA-binding protein</fullName>
    </submittedName>
</protein>
<keyword evidence="1" id="KW-0805">Transcription regulation</keyword>
<dbReference type="InterPro" id="IPR018062">
    <property type="entry name" value="HTH_AraC-typ_CS"/>
</dbReference>
<dbReference type="Pfam" id="PF12833">
    <property type="entry name" value="HTH_18"/>
    <property type="match status" value="1"/>
</dbReference>
<dbReference type="InterPro" id="IPR020449">
    <property type="entry name" value="Tscrpt_reg_AraC-type_HTH"/>
</dbReference>
<comment type="caution">
    <text evidence="6">The sequence shown here is derived from an EMBL/GenBank/DDBJ whole genome shotgun (WGS) entry which is preliminary data.</text>
</comment>
<reference evidence="5 7" key="1">
    <citation type="submission" date="2017-12" db="EMBL/GenBank/DDBJ databases">
        <title>Genomic Encyclopedia of Type Strains, Phase III (KMG-III): the genomes of soil and plant-associated and newly described type strains.</title>
        <authorList>
            <person name="Whitman W."/>
        </authorList>
    </citation>
    <scope>NUCLEOTIDE SEQUENCE [LARGE SCALE GENOMIC DNA]</scope>
    <source>
        <strain evidence="5 7">IP-10</strain>
    </source>
</reference>
<dbReference type="SUPFAM" id="SSF46689">
    <property type="entry name" value="Homeodomain-like"/>
    <property type="match status" value="2"/>
</dbReference>
<dbReference type="PROSITE" id="PS01124">
    <property type="entry name" value="HTH_ARAC_FAMILY_2"/>
    <property type="match status" value="1"/>
</dbReference>
<dbReference type="PROSITE" id="PS00041">
    <property type="entry name" value="HTH_ARAC_FAMILY_1"/>
    <property type="match status" value="1"/>
</dbReference>
<accession>A0A497U2W8</accession>
<dbReference type="InterPro" id="IPR009594">
    <property type="entry name" value="Tscrpt_reg_HTH_AraC_N"/>
</dbReference>
<feature type="domain" description="HTH araC/xylS-type" evidence="4">
    <location>
        <begin position="208"/>
        <end position="306"/>
    </location>
</feature>
<dbReference type="Gene3D" id="1.10.10.60">
    <property type="entry name" value="Homeodomain-like"/>
    <property type="match status" value="2"/>
</dbReference>
<evidence type="ECO:0000256" key="1">
    <source>
        <dbReference type="ARBA" id="ARBA00023015"/>
    </source>
</evidence>
<organism evidence="6 8">
    <name type="scientific">Flavobacterium lindanitolerans</name>
    <dbReference type="NCBI Taxonomy" id="428988"/>
    <lineage>
        <taxon>Bacteria</taxon>
        <taxon>Pseudomonadati</taxon>
        <taxon>Bacteroidota</taxon>
        <taxon>Flavobacteriia</taxon>
        <taxon>Flavobacteriales</taxon>
        <taxon>Flavobacteriaceae</taxon>
        <taxon>Flavobacterium</taxon>
    </lineage>
</organism>
<reference evidence="6 8" key="2">
    <citation type="submission" date="2018-10" db="EMBL/GenBank/DDBJ databases">
        <title>Genomic Encyclopedia of Archaeal and Bacterial Type Strains, Phase II (KMG-II): from individual species to whole genera.</title>
        <authorList>
            <person name="Goeker M."/>
        </authorList>
    </citation>
    <scope>NUCLEOTIDE SEQUENCE [LARGE SCALE GENOMIC DNA]</scope>
    <source>
        <strain evidence="6 8">DSM 21886</strain>
    </source>
</reference>
<dbReference type="Pfam" id="PF06719">
    <property type="entry name" value="AraC_N"/>
    <property type="match status" value="1"/>
</dbReference>